<dbReference type="InterPro" id="IPR000433">
    <property type="entry name" value="Znf_ZZ"/>
</dbReference>
<dbReference type="SUPFAM" id="SSF57850">
    <property type="entry name" value="RING/U-box"/>
    <property type="match status" value="4"/>
</dbReference>
<dbReference type="InParanoid" id="C5KXT1"/>
<dbReference type="RefSeq" id="XP_002779010.1">
    <property type="nucleotide sequence ID" value="XM_002778964.1"/>
</dbReference>
<dbReference type="PANTHER" id="PTHR20930:SF0">
    <property type="entry name" value="PROTEIN ILRUN"/>
    <property type="match status" value="1"/>
</dbReference>
<evidence type="ECO:0000256" key="3">
    <source>
        <dbReference type="ARBA" id="ARBA00022833"/>
    </source>
</evidence>
<dbReference type="OMA" id="ICYLVHE"/>
<feature type="region of interest" description="Disordered" evidence="5">
    <location>
        <begin position="454"/>
        <end position="475"/>
    </location>
</feature>
<organism evidence="8">
    <name type="scientific">Perkinsus marinus (strain ATCC 50983 / TXsc)</name>
    <dbReference type="NCBI Taxonomy" id="423536"/>
    <lineage>
        <taxon>Eukaryota</taxon>
        <taxon>Sar</taxon>
        <taxon>Alveolata</taxon>
        <taxon>Perkinsozoa</taxon>
        <taxon>Perkinsea</taxon>
        <taxon>Perkinsida</taxon>
        <taxon>Perkinsidae</taxon>
        <taxon>Perkinsus</taxon>
    </lineage>
</organism>
<dbReference type="EMBL" id="GG677256">
    <property type="protein sequence ID" value="EER10805.1"/>
    <property type="molecule type" value="Genomic_DNA"/>
</dbReference>
<dbReference type="AlphaFoldDB" id="C5KXT1"/>
<feature type="domain" description="ZZ-type" evidence="6">
    <location>
        <begin position="651"/>
        <end position="706"/>
    </location>
</feature>
<reference evidence="7 8" key="1">
    <citation type="submission" date="2008-07" db="EMBL/GenBank/DDBJ databases">
        <authorList>
            <person name="El-Sayed N."/>
            <person name="Caler E."/>
            <person name="Inman J."/>
            <person name="Amedeo P."/>
            <person name="Hass B."/>
            <person name="Wortman J."/>
        </authorList>
    </citation>
    <scope>NUCLEOTIDE SEQUENCE [LARGE SCALE GENOMIC DNA]</scope>
    <source>
        <strain evidence="8">ATCC 50983 / TXsc</strain>
    </source>
</reference>
<keyword evidence="8" id="KW-1185">Reference proteome</keyword>
<evidence type="ECO:0000313" key="7">
    <source>
        <dbReference type="EMBL" id="EER10805.1"/>
    </source>
</evidence>
<dbReference type="SMART" id="SM00291">
    <property type="entry name" value="ZnF_ZZ"/>
    <property type="match status" value="4"/>
</dbReference>
<evidence type="ECO:0000256" key="5">
    <source>
        <dbReference type="SAM" id="MobiDB-lite"/>
    </source>
</evidence>
<evidence type="ECO:0000256" key="1">
    <source>
        <dbReference type="ARBA" id="ARBA00022723"/>
    </source>
</evidence>
<evidence type="ECO:0000313" key="8">
    <source>
        <dbReference type="Proteomes" id="UP000007800"/>
    </source>
</evidence>
<dbReference type="Pfam" id="PF00569">
    <property type="entry name" value="ZZ"/>
    <property type="match status" value="3"/>
</dbReference>
<dbReference type="OrthoDB" id="313562at2759"/>
<keyword evidence="3" id="KW-0862">Zinc</keyword>
<evidence type="ECO:0000256" key="2">
    <source>
        <dbReference type="ARBA" id="ARBA00022771"/>
    </source>
</evidence>
<dbReference type="PANTHER" id="PTHR20930">
    <property type="entry name" value="OVARIAN CARCINOMA ANTIGEN CA125-RELATED"/>
    <property type="match status" value="1"/>
</dbReference>
<dbReference type="Gene3D" id="3.30.60.90">
    <property type="match status" value="4"/>
</dbReference>
<dbReference type="InterPro" id="IPR043145">
    <property type="entry name" value="Znf_ZZ_sf"/>
</dbReference>
<evidence type="ECO:0000259" key="6">
    <source>
        <dbReference type="PROSITE" id="PS50135"/>
    </source>
</evidence>
<keyword evidence="2 4" id="KW-0863">Zinc-finger</keyword>
<dbReference type="GeneID" id="9039189"/>
<evidence type="ECO:0000256" key="4">
    <source>
        <dbReference type="PROSITE-ProRule" id="PRU00228"/>
    </source>
</evidence>
<name>C5KXT1_PERM5</name>
<proteinExistence type="predicted"/>
<dbReference type="GO" id="GO:0008270">
    <property type="term" value="F:zinc ion binding"/>
    <property type="evidence" value="ECO:0007669"/>
    <property type="project" value="UniProtKB-KW"/>
</dbReference>
<sequence>MGNVFVLRVKFAGESFRTRIVAEMFETVKDVKRLITEAWPHLKGEKFEVLLPTGETFWELGDEKSVLELVEDAPKEPCGVLPELKVEVKLAASSSRKTATSVNLTAGSVPLPMDKHRVASLHFLQCDDCHMFPIVGKSMDGVWNDQRFDDADRGCPRDMKRFKSDSRDDIVLCEMCYLVHAADVLKVAYKCSRLVSPGFWDGPGSDTVWKAKHFHVTCNTCGESPIEGRRYHCAVCADFDLCATCYKKPTNKQHRTDHCFTLIAKPVTLWSVKTREPRGVPLGDLPCEMCHNRGQGGGRYGCDIRRAGRSEQPSDVIREIMQAVSEREREPYESMWAEEPPREPQVHDRFLAVRLDFTSLIVMWENSFFIVKLAYGKESLQCRCPMATIRTVGDLHRLIEEAWPSLGTVEYTATLRGGRELSTWPRDRPISALISEGLAESVYMFPRLKLRVKASQKGSSGSKKGPQPMDGHKPASMHLQSCRECEMFPIVGRSFNCATCPSGVLCAWCYDKHDKHHTITPLVMACDGVWEGSMFTQNARDMTEILRERHRPWPGDTVDIDSVQVGENPFPAMVAEVFSKSEAHHEAITSGCFDDGKTILFECDGRGDINLCDMCYILWGGDVMKIAYKCSRVLLPGAWNPVGQGPCRLVHYGVTCAECGVSPIRGRRYHCDFCTEYDLCEGCYKEEANRKHRETHLFTLVVKPVKVWTVQMREPKGTLMSTIPCERCGQLPVGGATYSTVALPDSHYCLPCYREGLRFEALCVRGPYNAHYYPVNRGALKIRQRKLEALEDSLASSWLMQPLDRQLKGEEPFPLEPDFPPNPVIIEMANDYVLKVSYGGESLRVKLRVDKFTTMGQLRKLIVTAWPFLEEGVCKVILPNGGVLGQKGIKTPVVAYLPADRKDPSGHVPELRLKVESSESPSVSAPSVGQQEGVQAVDGHPLAVTYWETCDGCGMFPIVGQWYICFTCRQKDLCFACRNGHAGGHKVISYAPSVDGIWENYGLFESLPRQAFKLRALGVPTVQPKFE</sequence>
<dbReference type="Proteomes" id="UP000007800">
    <property type="component" value="Unassembled WGS sequence"/>
</dbReference>
<keyword evidence="1" id="KW-0479">Metal-binding</keyword>
<dbReference type="CDD" id="cd02249">
    <property type="entry name" value="ZZ"/>
    <property type="match status" value="2"/>
</dbReference>
<dbReference type="PROSITE" id="PS50135">
    <property type="entry name" value="ZF_ZZ_2"/>
    <property type="match status" value="2"/>
</dbReference>
<feature type="domain" description="ZZ-type" evidence="6">
    <location>
        <begin position="213"/>
        <end position="268"/>
    </location>
</feature>
<dbReference type="PROSITE" id="PS01357">
    <property type="entry name" value="ZF_ZZ_1"/>
    <property type="match status" value="2"/>
</dbReference>
<protein>
    <recommendedName>
        <fullName evidence="6">ZZ-type domain-containing protein</fullName>
    </recommendedName>
</protein>
<gene>
    <name evidence="7" type="ORF">Pmar_PMAR000848</name>
</gene>
<accession>C5KXT1</accession>